<dbReference type="RefSeq" id="WP_069319774.1">
    <property type="nucleotide sequence ID" value="NZ_MDDS01000013.1"/>
</dbReference>
<accession>A0A1E3LY27</accession>
<reference evidence="1 2" key="1">
    <citation type="submission" date="2016-08" db="EMBL/GenBank/DDBJ databases">
        <title>Draft genome of the agarase producing Sphingomonas sp. MCT13.</title>
        <authorList>
            <person name="D'Andrea M.M."/>
            <person name="Rossolini G.M."/>
            <person name="Thaller M.C."/>
        </authorList>
    </citation>
    <scope>NUCLEOTIDE SEQUENCE [LARGE SCALE GENOMIC DNA]</scope>
    <source>
        <strain evidence="1 2">MCT13</strain>
    </source>
</reference>
<proteinExistence type="predicted"/>
<comment type="caution">
    <text evidence="1">The sequence shown here is derived from an EMBL/GenBank/DDBJ whole genome shotgun (WGS) entry which is preliminary data.</text>
</comment>
<sequence>MRAILAIIGLAVIVILAMAWLGMINLNLRSGALPEVKVEGGKAPAVQADVGKVDMGYTNKTIQVPTVVMENKTIQVPRVEVEKARQPVEAN</sequence>
<keyword evidence="2" id="KW-1185">Reference proteome</keyword>
<evidence type="ECO:0000313" key="1">
    <source>
        <dbReference type="EMBL" id="ODP38686.1"/>
    </source>
</evidence>
<dbReference type="EMBL" id="MDDS01000013">
    <property type="protein sequence ID" value="ODP38686.1"/>
    <property type="molecule type" value="Genomic_DNA"/>
</dbReference>
<dbReference type="OrthoDB" id="7582968at2"/>
<protein>
    <submittedName>
        <fullName evidence="1">Uncharacterized protein</fullName>
    </submittedName>
</protein>
<organism evidence="1 2">
    <name type="scientific">Sphingomonas turrisvirgatae</name>
    <dbReference type="NCBI Taxonomy" id="1888892"/>
    <lineage>
        <taxon>Bacteria</taxon>
        <taxon>Pseudomonadati</taxon>
        <taxon>Pseudomonadota</taxon>
        <taxon>Alphaproteobacteria</taxon>
        <taxon>Sphingomonadales</taxon>
        <taxon>Sphingomonadaceae</taxon>
        <taxon>Sphingomonas</taxon>
    </lineage>
</organism>
<dbReference type="STRING" id="1888892.BFL28_01245"/>
<name>A0A1E3LY27_9SPHN</name>
<dbReference type="Proteomes" id="UP000094487">
    <property type="component" value="Unassembled WGS sequence"/>
</dbReference>
<dbReference type="AlphaFoldDB" id="A0A1E3LY27"/>
<evidence type="ECO:0000313" key="2">
    <source>
        <dbReference type="Proteomes" id="UP000094487"/>
    </source>
</evidence>
<gene>
    <name evidence="1" type="ORF">BFL28_01245</name>
</gene>